<dbReference type="Pfam" id="PF00395">
    <property type="entry name" value="SLH"/>
    <property type="match status" value="3"/>
</dbReference>
<feature type="domain" description="SLH" evidence="2">
    <location>
        <begin position="1165"/>
        <end position="1225"/>
    </location>
</feature>
<dbReference type="SUPFAM" id="SSF110296">
    <property type="entry name" value="Oligoxyloglucan reducing end-specific cellobiohydrolase"/>
    <property type="match status" value="1"/>
</dbReference>
<feature type="domain" description="SLH" evidence="2">
    <location>
        <begin position="1292"/>
        <end position="1352"/>
    </location>
</feature>
<dbReference type="InterPro" id="IPR015943">
    <property type="entry name" value="WD40/YVTN_repeat-like_dom_sf"/>
</dbReference>
<dbReference type="InterPro" id="IPR013783">
    <property type="entry name" value="Ig-like_fold"/>
</dbReference>
<dbReference type="InterPro" id="IPR046780">
    <property type="entry name" value="aBig_2"/>
</dbReference>
<comment type="caution">
    <text evidence="3">The sequence shown here is derived from an EMBL/GenBank/DDBJ whole genome shotgun (WGS) entry which is preliminary data.</text>
</comment>
<dbReference type="CDD" id="cd15482">
    <property type="entry name" value="Sialidase_non-viral"/>
    <property type="match status" value="1"/>
</dbReference>
<proteinExistence type="predicted"/>
<evidence type="ECO:0000259" key="2">
    <source>
        <dbReference type="PROSITE" id="PS51272"/>
    </source>
</evidence>
<accession>A0ABN8GFH6</accession>
<sequence>MKKKRLFSAVLSLVTTVSLSLGSFAGAGIVSAQSDSSAYGEVLVSDTSNFDWTIAPGNTSRNLAVSPDGSIYTVYNGGTEIRVAKSTDNGKTFQPSVLAATGSFEPEIAVSSSGTVYVVGINEGSGVLVKSTDGGKTFSTPITVGAFPGTSAHMAVDGSYVYVTDPSGRTLYYSSNEGTTFNSYDFNESYVFTDLHVDPQTGYLIVQKDKPDLKYYVSKNHGQSFESPVIPGKSVFYSVGALSAGSKGQYLFVAGSGTNMVRMNIGDGTVTDLVGGNNMNSQGRSLSADSYGNVVTGFSNGSSVFFSVSQDLGANLSSPVEVAATSIANAAINTTNGDILYLYEQSGKIYLKVYQGLLSGYKLYLSNTNLYFNYPTQKKVSVTVTNTSDAPLKIGEVLINGDFKITDNTVPPELAPGESGIIEVQYSPQGAGTSNGALTLKVEGEPDRVVLLSGISEAAAGSSAPQAEDVTANATTDTVTVKKVPAGAEVTVYAADGVTVLGTATNETGTAGEVKVAIPVGLTAEDVVKVSLTEPELSESPLTDITAHNEVTSAPAAVDVTANATSSTVTVKNVPASATVAVYGEDGISVLGSAVNESGSPAELTIAIAAGLTDGQILKVGTWELGKDPSPLTEIPAAYEPTQAPAAENLSANATTGVVTVSNVPASVTVSVYAQDGTTLLGTSFNDTGAPAEFHFEVNGLELGQIVKVSFTETNKAQSAKVEAAAVYEQSAQPQAGNIVISAAQGKFTVNQVPAGAVVSIYSKEGKLLASATNTGTVVGPLTITGIALTEGDTLDVTLTEKLKTESKPTRVIVTINDADAVNEASKTIQIGYAEGETWENVLTSLSLPTNGGYGTQVSWTSSKPQVIEIPAATDGSINAVVHRSAQDEAVILSATVSRGGEEKTRTFLVVVTASGAIKVEDTSNIRNVQVKNQSDNTALVPVKRINVTAADGTTSKIDKVVFDSAKAQEIITASVPGYNNSSTIYIDELPGDAANEIAVEIPATTLALLGANSFNMNIQSDYSTISLDAATLQSMMADNLDLYFRIVPARNAEDSKNQVPSSYNSQNLKALSPPLDIETNYTGYNTQLMLPFAKNGVDVRTMNASSLAVYIVHSDGTIELSKGTVVYNDKNEPFGISFDISKFSSFSIVETSSSLPGSIVTGPATPAVPVVVPKDTGTVTVTEAVYSHAAYIKGYGDGTFKPSRALTRAELAALLARNLGNVASTSITGFADVNASHWATADIAKVTAAGLMKGDPDGSFNPERAVTRAEMAILSARLKQLSFDDSSAAVSAISDVNKHWAAGAIDAVKAAGIMTGFADGSFAPAKSLSRAEAVTVINRLFGRGPLSGVTRSSFSDVPVTHWAFADIEEASLNHKYTVQNGKEVIAD</sequence>
<dbReference type="RefSeq" id="WP_236333980.1">
    <property type="nucleotide sequence ID" value="NZ_CAKMMG010000002.1"/>
</dbReference>
<dbReference type="PANTHER" id="PTHR43308">
    <property type="entry name" value="OUTER MEMBRANE PROTEIN ALPHA-RELATED"/>
    <property type="match status" value="1"/>
</dbReference>
<keyword evidence="1" id="KW-0732">Signal</keyword>
<name>A0ABN8GFH6_9BACL</name>
<reference evidence="3" key="1">
    <citation type="submission" date="2022-01" db="EMBL/GenBank/DDBJ databases">
        <authorList>
            <person name="Criscuolo A."/>
        </authorList>
    </citation>
    <scope>NUCLEOTIDE SEQUENCE</scope>
    <source>
        <strain evidence="3">CIP111892</strain>
    </source>
</reference>
<protein>
    <recommendedName>
        <fullName evidence="2">SLH domain-containing protein</fullName>
    </recommendedName>
</protein>
<dbReference type="Pfam" id="PF20578">
    <property type="entry name" value="aBig_2"/>
    <property type="match status" value="1"/>
</dbReference>
<organism evidence="3 4">
    <name type="scientific">Paenibacillus auburnensis</name>
    <dbReference type="NCBI Taxonomy" id="2905649"/>
    <lineage>
        <taxon>Bacteria</taxon>
        <taxon>Bacillati</taxon>
        <taxon>Bacillota</taxon>
        <taxon>Bacilli</taxon>
        <taxon>Bacillales</taxon>
        <taxon>Paenibacillaceae</taxon>
        <taxon>Paenibacillus</taxon>
    </lineage>
</organism>
<dbReference type="InterPro" id="IPR001119">
    <property type="entry name" value="SLH_dom"/>
</dbReference>
<dbReference type="Proteomes" id="UP000838324">
    <property type="component" value="Unassembled WGS sequence"/>
</dbReference>
<dbReference type="EMBL" id="CAKMMG010000002">
    <property type="protein sequence ID" value="CAH1205914.1"/>
    <property type="molecule type" value="Genomic_DNA"/>
</dbReference>
<evidence type="ECO:0000313" key="3">
    <source>
        <dbReference type="EMBL" id="CAH1205914.1"/>
    </source>
</evidence>
<evidence type="ECO:0000256" key="1">
    <source>
        <dbReference type="SAM" id="SignalP"/>
    </source>
</evidence>
<evidence type="ECO:0000313" key="4">
    <source>
        <dbReference type="Proteomes" id="UP000838324"/>
    </source>
</evidence>
<keyword evidence="4" id="KW-1185">Reference proteome</keyword>
<feature type="signal peptide" evidence="1">
    <location>
        <begin position="1"/>
        <end position="27"/>
    </location>
</feature>
<dbReference type="PROSITE" id="PS51272">
    <property type="entry name" value="SLH"/>
    <property type="match status" value="3"/>
</dbReference>
<dbReference type="Gene3D" id="2.130.10.10">
    <property type="entry name" value="YVTN repeat-like/Quinoprotein amine dehydrogenase"/>
    <property type="match status" value="1"/>
</dbReference>
<dbReference type="InterPro" id="IPR051465">
    <property type="entry name" value="Cell_Envelope_Struct_Comp"/>
</dbReference>
<feature type="domain" description="SLH" evidence="2">
    <location>
        <begin position="1227"/>
        <end position="1290"/>
    </location>
</feature>
<dbReference type="Gene3D" id="2.60.40.10">
    <property type="entry name" value="Immunoglobulins"/>
    <property type="match status" value="1"/>
</dbReference>
<feature type="chain" id="PRO_5045036658" description="SLH domain-containing protein" evidence="1">
    <location>
        <begin position="28"/>
        <end position="1388"/>
    </location>
</feature>
<gene>
    <name evidence="3" type="ORF">PAECIP111892_02801</name>
</gene>